<evidence type="ECO:0000313" key="2">
    <source>
        <dbReference type="Proteomes" id="UP001561046"/>
    </source>
</evidence>
<accession>A0ABV3ZRQ6</accession>
<evidence type="ECO:0000313" key="1">
    <source>
        <dbReference type="EMBL" id="MEX8192269.1"/>
    </source>
</evidence>
<name>A0ABV3ZRQ6_9BURK</name>
<reference evidence="1 2" key="1">
    <citation type="journal article" date="2013" name="Int. J. Syst. Evol. Microbiol.">
        <title>Comamonas guangdongensis sp. nov., isolated from subterranean forest sediment, and emended description of the genus Comamonas.</title>
        <authorList>
            <person name="Zhang J."/>
            <person name="Wang Y."/>
            <person name="Zhou S."/>
            <person name="Wu C."/>
            <person name="He J."/>
            <person name="Li F."/>
        </authorList>
    </citation>
    <scope>NUCLEOTIDE SEQUENCE [LARGE SCALE GENOMIC DNA]</scope>
    <source>
        <strain evidence="1 2">CCTCC AB2011133</strain>
    </source>
</reference>
<proteinExistence type="predicted"/>
<gene>
    <name evidence="1" type="ORF">AB6724_05385</name>
</gene>
<comment type="caution">
    <text evidence="1">The sequence shown here is derived from an EMBL/GenBank/DDBJ whole genome shotgun (WGS) entry which is preliminary data.</text>
</comment>
<dbReference type="Proteomes" id="UP001561046">
    <property type="component" value="Unassembled WGS sequence"/>
</dbReference>
<sequence>MTQSASSHVQLTLLSLIRMHGQKVQPLVGVHSVSQREQGVELIAASIPFHDRAMDARAPQPGKGLLALFGIRDALDELQHWRGVARTSQAGFAYLHLQVDVGAPAAAAVTRQMLRSQGAQLRFLNVRRSAAELQKEMLARFAQWVAAEGGNAARDMGHVRQMALRPDLFERLLYEDEDLRHIDVLVLPLADWPDPVRMRQVAYIRAGTPLHALIQGSDQMQVSLPAWMSRRHGAAEGETSACAAK</sequence>
<dbReference type="RefSeq" id="WP_369337479.1">
    <property type="nucleotide sequence ID" value="NZ_JBFYGN010000004.1"/>
</dbReference>
<keyword evidence="2" id="KW-1185">Reference proteome</keyword>
<organism evidence="1 2">
    <name type="scientific">Comamonas guangdongensis</name>
    <dbReference type="NCBI Taxonomy" id="510515"/>
    <lineage>
        <taxon>Bacteria</taxon>
        <taxon>Pseudomonadati</taxon>
        <taxon>Pseudomonadota</taxon>
        <taxon>Betaproteobacteria</taxon>
        <taxon>Burkholderiales</taxon>
        <taxon>Comamonadaceae</taxon>
        <taxon>Comamonas</taxon>
    </lineage>
</organism>
<dbReference type="EMBL" id="JBFYGN010000004">
    <property type="protein sequence ID" value="MEX8192269.1"/>
    <property type="molecule type" value="Genomic_DNA"/>
</dbReference>
<protein>
    <submittedName>
        <fullName evidence="1">Uncharacterized protein</fullName>
    </submittedName>
</protein>